<evidence type="ECO:0000256" key="2">
    <source>
        <dbReference type="ARBA" id="ARBA00022741"/>
    </source>
</evidence>
<evidence type="ECO:0000313" key="5">
    <source>
        <dbReference type="EMBL" id="SVC78326.1"/>
    </source>
</evidence>
<dbReference type="AlphaFoldDB" id="A0A382PYR1"/>
<keyword evidence="2" id="KW-0547">Nucleotide-binding</keyword>
<dbReference type="GO" id="GO:0005524">
    <property type="term" value="F:ATP binding"/>
    <property type="evidence" value="ECO:0007669"/>
    <property type="project" value="UniProtKB-KW"/>
</dbReference>
<dbReference type="EMBL" id="UINC01110667">
    <property type="protein sequence ID" value="SVC78326.1"/>
    <property type="molecule type" value="Genomic_DNA"/>
</dbReference>
<dbReference type="Pfam" id="PF00005">
    <property type="entry name" value="ABC_tran"/>
    <property type="match status" value="1"/>
</dbReference>
<reference evidence="5" key="1">
    <citation type="submission" date="2018-05" db="EMBL/GenBank/DDBJ databases">
        <authorList>
            <person name="Lanie J.A."/>
            <person name="Ng W.-L."/>
            <person name="Kazmierczak K.M."/>
            <person name="Andrzejewski T.M."/>
            <person name="Davidsen T.M."/>
            <person name="Wayne K.J."/>
            <person name="Tettelin H."/>
            <person name="Glass J.I."/>
            <person name="Rusch D."/>
            <person name="Podicherti R."/>
            <person name="Tsui H.-C.T."/>
            <person name="Winkler M.E."/>
        </authorList>
    </citation>
    <scope>NUCLEOTIDE SEQUENCE</scope>
</reference>
<keyword evidence="1" id="KW-0813">Transport</keyword>
<proteinExistence type="predicted"/>
<evidence type="ECO:0000259" key="4">
    <source>
        <dbReference type="PROSITE" id="PS50893"/>
    </source>
</evidence>
<accession>A0A382PYR1</accession>
<dbReference type="InterPro" id="IPR003593">
    <property type="entry name" value="AAA+_ATPase"/>
</dbReference>
<dbReference type="InterPro" id="IPR027417">
    <property type="entry name" value="P-loop_NTPase"/>
</dbReference>
<evidence type="ECO:0000256" key="3">
    <source>
        <dbReference type="ARBA" id="ARBA00022840"/>
    </source>
</evidence>
<dbReference type="PANTHER" id="PTHR43023:SF6">
    <property type="entry name" value="INTERMEMBRANE PHOSPHOLIPID TRANSPORT SYSTEM ATP-BINDING PROTEIN MLAF"/>
    <property type="match status" value="1"/>
</dbReference>
<dbReference type="PANTHER" id="PTHR43023">
    <property type="entry name" value="PROTEIN TRIGALACTOSYLDIACYLGLYCEROL 3, CHLOROPLASTIC"/>
    <property type="match status" value="1"/>
</dbReference>
<gene>
    <name evidence="5" type="ORF">METZ01_LOCUS331180</name>
</gene>
<dbReference type="SMART" id="SM00382">
    <property type="entry name" value="AAA"/>
    <property type="match status" value="1"/>
</dbReference>
<dbReference type="SUPFAM" id="SSF52540">
    <property type="entry name" value="P-loop containing nucleoside triphosphate hydrolases"/>
    <property type="match status" value="1"/>
</dbReference>
<dbReference type="PROSITE" id="PS00211">
    <property type="entry name" value="ABC_TRANSPORTER_1"/>
    <property type="match status" value="1"/>
</dbReference>
<dbReference type="GO" id="GO:0016887">
    <property type="term" value="F:ATP hydrolysis activity"/>
    <property type="evidence" value="ECO:0007669"/>
    <property type="project" value="InterPro"/>
</dbReference>
<feature type="non-terminal residue" evidence="5">
    <location>
        <position position="1"/>
    </location>
</feature>
<dbReference type="Gene3D" id="3.40.50.300">
    <property type="entry name" value="P-loop containing nucleotide triphosphate hydrolases"/>
    <property type="match status" value="1"/>
</dbReference>
<dbReference type="InterPro" id="IPR017871">
    <property type="entry name" value="ABC_transporter-like_CS"/>
</dbReference>
<evidence type="ECO:0000256" key="1">
    <source>
        <dbReference type="ARBA" id="ARBA00022448"/>
    </source>
</evidence>
<organism evidence="5">
    <name type="scientific">marine metagenome</name>
    <dbReference type="NCBI Taxonomy" id="408172"/>
    <lineage>
        <taxon>unclassified sequences</taxon>
        <taxon>metagenomes</taxon>
        <taxon>ecological metagenomes</taxon>
    </lineage>
</organism>
<dbReference type="InterPro" id="IPR003439">
    <property type="entry name" value="ABC_transporter-like_ATP-bd"/>
</dbReference>
<sequence>VRGLTKRFGAQLVLDGLNFTIEAGESIAIIGRSGAGKSVLVKHLAVLMKPDEGEVLIDGIDLVPMSERQLLPIRNRFGMLFQGAALFDSMTVAENIAFALRDGNTNCQSVSERVSEVLELVELPGIEDKRPEELSGGMKKRVGLARAIVHRPEIILYDEPTTGLDPMSSDTIDQLMMRVNARLKAITIAVTHDMRTARRLGDRILYLHGGRIYLDDTAENVFISKDPVVSRFVRGETDLKEGQFS</sequence>
<protein>
    <recommendedName>
        <fullName evidence="4">ABC transporter domain-containing protein</fullName>
    </recommendedName>
</protein>
<dbReference type="PROSITE" id="PS50893">
    <property type="entry name" value="ABC_TRANSPORTER_2"/>
    <property type="match status" value="1"/>
</dbReference>
<keyword evidence="3" id="KW-0067">ATP-binding</keyword>
<name>A0A382PYR1_9ZZZZ</name>
<feature type="domain" description="ABC transporter" evidence="4">
    <location>
        <begin position="1"/>
        <end position="234"/>
    </location>
</feature>